<dbReference type="InterPro" id="IPR036871">
    <property type="entry name" value="PX_dom_sf"/>
</dbReference>
<dbReference type="PANTHER" id="PTHR10555:SF170">
    <property type="entry name" value="FI18122P1"/>
    <property type="match status" value="1"/>
</dbReference>
<keyword evidence="5" id="KW-1185">Reference proteome</keyword>
<evidence type="ECO:0000256" key="1">
    <source>
        <dbReference type="SAM" id="Coils"/>
    </source>
</evidence>
<proteinExistence type="predicted"/>
<dbReference type="Gene3D" id="3.30.1520.10">
    <property type="entry name" value="Phox-like domain"/>
    <property type="match status" value="1"/>
</dbReference>
<evidence type="ECO:0000313" key="4">
    <source>
        <dbReference type="EMBL" id="KAL0490621.1"/>
    </source>
</evidence>
<dbReference type="Proteomes" id="UP001431209">
    <property type="component" value="Unassembled WGS sequence"/>
</dbReference>
<feature type="domain" description="PX" evidence="3">
    <location>
        <begin position="39"/>
        <end position="165"/>
    </location>
</feature>
<dbReference type="InterPro" id="IPR015404">
    <property type="entry name" value="Vps5_C"/>
</dbReference>
<name>A0AAW2ZN71_9EUKA</name>
<dbReference type="InterPro" id="IPR027267">
    <property type="entry name" value="AH/BAR_dom_sf"/>
</dbReference>
<reference evidence="4 5" key="1">
    <citation type="submission" date="2024-03" db="EMBL/GenBank/DDBJ databases">
        <title>The Acrasis kona genome and developmental transcriptomes reveal deep origins of eukaryotic multicellular pathways.</title>
        <authorList>
            <person name="Sheikh S."/>
            <person name="Fu C.-J."/>
            <person name="Brown M.W."/>
            <person name="Baldauf S.L."/>
        </authorList>
    </citation>
    <scope>NUCLEOTIDE SEQUENCE [LARGE SCALE GENOMIC DNA]</scope>
    <source>
        <strain evidence="4 5">ATCC MYA-3509</strain>
    </source>
</reference>
<dbReference type="Gene3D" id="1.20.1270.60">
    <property type="entry name" value="Arfaptin homology (AH) domain/BAR domain"/>
    <property type="match status" value="1"/>
</dbReference>
<evidence type="ECO:0000259" key="3">
    <source>
        <dbReference type="PROSITE" id="PS50195"/>
    </source>
</evidence>
<dbReference type="Pfam" id="PF00787">
    <property type="entry name" value="PX"/>
    <property type="match status" value="1"/>
</dbReference>
<dbReference type="EMBL" id="JAOPGA020001705">
    <property type="protein sequence ID" value="KAL0490621.1"/>
    <property type="molecule type" value="Genomic_DNA"/>
</dbReference>
<dbReference type="SUPFAM" id="SSF103657">
    <property type="entry name" value="BAR/IMD domain-like"/>
    <property type="match status" value="1"/>
</dbReference>
<organism evidence="4 5">
    <name type="scientific">Acrasis kona</name>
    <dbReference type="NCBI Taxonomy" id="1008807"/>
    <lineage>
        <taxon>Eukaryota</taxon>
        <taxon>Discoba</taxon>
        <taxon>Heterolobosea</taxon>
        <taxon>Tetramitia</taxon>
        <taxon>Eutetramitia</taxon>
        <taxon>Acrasidae</taxon>
        <taxon>Acrasis</taxon>
    </lineage>
</organism>
<dbReference type="SUPFAM" id="SSF64268">
    <property type="entry name" value="PX domain"/>
    <property type="match status" value="1"/>
</dbReference>
<protein>
    <submittedName>
        <fullName evidence="4">Vacuolar protein sorting protein VPS5</fullName>
    </submittedName>
</protein>
<comment type="caution">
    <text evidence="4">The sequence shown here is derived from an EMBL/GenBank/DDBJ whole genome shotgun (WGS) entry which is preliminary data.</text>
</comment>
<keyword evidence="1" id="KW-0175">Coiled coil</keyword>
<dbReference type="Pfam" id="PF09325">
    <property type="entry name" value="Vps5"/>
    <property type="match status" value="1"/>
</dbReference>
<feature type="compositionally biased region" description="Acidic residues" evidence="2">
    <location>
        <begin position="437"/>
        <end position="448"/>
    </location>
</feature>
<dbReference type="PANTHER" id="PTHR10555">
    <property type="entry name" value="SORTING NEXIN"/>
    <property type="match status" value="1"/>
</dbReference>
<evidence type="ECO:0000313" key="5">
    <source>
        <dbReference type="Proteomes" id="UP001431209"/>
    </source>
</evidence>
<dbReference type="GO" id="GO:0035091">
    <property type="term" value="F:phosphatidylinositol binding"/>
    <property type="evidence" value="ECO:0007669"/>
    <property type="project" value="InterPro"/>
</dbReference>
<evidence type="ECO:0000256" key="2">
    <source>
        <dbReference type="SAM" id="MobiDB-lite"/>
    </source>
</evidence>
<sequence>MSEVDDVVAVSISDNVGTESEITTEDKKTVDFDETPAFLFSVSEPEKRTSEGAIKLSYWSYKLTCNTRLTNYDNQTLVCQRRYNDFIWLREQLLNGFPGVIVPPLPEKTYLGTVEKFISSAVDSKSLLEYRQRALTKFLTRVGEHPVLQNSKELQQFLEMDEKQFDQYKTKPAVEAPVSGGFFSSFMKKSTSKEPEFITEQKLFTARLEDELKTLKDRLQALVDKRKDMSSSISEFGKSFSLLASVEKEMNETTLSHSMSELNVKCEQLSATTLTQADRETMQVVETLTYYLGMCETIKRIVKVLEAMRLDRDDTSEKSKTAKATYEKALMAGKVNAEKLRVMEDASNSQLAKETAAINAVKKAEDLLSQDIERFDMERKVDFAYMLDALVSLQVEYSTSLQKSWQALIPSIRMITEEGTGADLEPPANASAKQDVGNDEEYADYQEQ</sequence>
<dbReference type="PROSITE" id="PS50195">
    <property type="entry name" value="PX"/>
    <property type="match status" value="1"/>
</dbReference>
<dbReference type="SMART" id="SM00312">
    <property type="entry name" value="PX"/>
    <property type="match status" value="1"/>
</dbReference>
<gene>
    <name evidence="4" type="ORF">AKO1_003409</name>
</gene>
<dbReference type="AlphaFoldDB" id="A0AAW2ZN71"/>
<accession>A0AAW2ZN71</accession>
<feature type="coiled-coil region" evidence="1">
    <location>
        <begin position="205"/>
        <end position="232"/>
    </location>
</feature>
<feature type="region of interest" description="Disordered" evidence="2">
    <location>
        <begin position="419"/>
        <end position="448"/>
    </location>
</feature>
<dbReference type="GO" id="GO:0005768">
    <property type="term" value="C:endosome"/>
    <property type="evidence" value="ECO:0007669"/>
    <property type="project" value="TreeGrafter"/>
</dbReference>
<dbReference type="InterPro" id="IPR001683">
    <property type="entry name" value="PX_dom"/>
</dbReference>